<gene>
    <name evidence="1" type="ORF">M3215_11430</name>
</gene>
<accession>A0ACC6A687</accession>
<organism evidence="1 2">
    <name type="scientific">Bacillus cytotoxicus</name>
    <dbReference type="NCBI Taxonomy" id="580165"/>
    <lineage>
        <taxon>Bacteria</taxon>
        <taxon>Bacillati</taxon>
        <taxon>Bacillota</taxon>
        <taxon>Bacilli</taxon>
        <taxon>Bacillales</taxon>
        <taxon>Bacillaceae</taxon>
        <taxon>Bacillus</taxon>
        <taxon>Bacillus cereus group</taxon>
    </lineage>
</organism>
<evidence type="ECO:0000313" key="1">
    <source>
        <dbReference type="EMBL" id="MCM3736417.1"/>
    </source>
</evidence>
<sequence>MALVLKKDQKKAQILKDFIKHCVNKQKKALDAKDENAFYIWLKEARLARRELAALYRAREKHDEELAKDKSHIQGIIRRLRSQGIDASVVERIHYITLCGEVM</sequence>
<name>A0ACC6A687_9BACI</name>
<dbReference type="EMBL" id="JAMBOP010000012">
    <property type="protein sequence ID" value="MCM3736417.1"/>
    <property type="molecule type" value="Genomic_DNA"/>
</dbReference>
<protein>
    <submittedName>
        <fullName evidence="1">Uncharacterized protein</fullName>
    </submittedName>
</protein>
<reference evidence="1" key="1">
    <citation type="submission" date="2022-05" db="EMBL/GenBank/DDBJ databases">
        <title>Comparative Genomics of Spacecraft Associated Microbes.</title>
        <authorList>
            <person name="Tran M.T."/>
            <person name="Wright A."/>
            <person name="Seuylemezian A."/>
            <person name="Eisen J."/>
            <person name="Coil D."/>
        </authorList>
    </citation>
    <scope>NUCLEOTIDE SEQUENCE</scope>
    <source>
        <strain evidence="1">FAIRING 10M-2.2</strain>
    </source>
</reference>
<proteinExistence type="predicted"/>
<comment type="caution">
    <text evidence="1">The sequence shown here is derived from an EMBL/GenBank/DDBJ whole genome shotgun (WGS) entry which is preliminary data.</text>
</comment>
<evidence type="ECO:0000313" key="2">
    <source>
        <dbReference type="Proteomes" id="UP001202289"/>
    </source>
</evidence>
<keyword evidence="2" id="KW-1185">Reference proteome</keyword>
<dbReference type="Proteomes" id="UP001202289">
    <property type="component" value="Unassembled WGS sequence"/>
</dbReference>